<dbReference type="InterPro" id="IPR003726">
    <property type="entry name" value="HCY_dom"/>
</dbReference>
<reference evidence="6" key="1">
    <citation type="submission" date="2014-07" db="EMBL/GenBank/DDBJ databases">
        <authorList>
            <person name="Wibberg D."/>
        </authorList>
    </citation>
    <scope>NUCLEOTIDE SEQUENCE [LARGE SCALE GENOMIC DNA]</scope>
    <source>
        <strain evidence="6">DG5</strain>
    </source>
</reference>
<dbReference type="GO" id="GO:0032259">
    <property type="term" value="P:methylation"/>
    <property type="evidence" value="ECO:0007669"/>
    <property type="project" value="UniProtKB-KW"/>
</dbReference>
<dbReference type="PROSITE" id="PS50970">
    <property type="entry name" value="HCY"/>
    <property type="match status" value="1"/>
</dbReference>
<keyword evidence="3" id="KW-0862">Zinc</keyword>
<evidence type="ECO:0000256" key="3">
    <source>
        <dbReference type="PROSITE-ProRule" id="PRU00333"/>
    </source>
</evidence>
<evidence type="ECO:0000256" key="2">
    <source>
        <dbReference type="ARBA" id="ARBA00022679"/>
    </source>
</evidence>
<feature type="binding site" evidence="3">
    <location>
        <position position="261"/>
    </location>
    <ligand>
        <name>Zn(2+)</name>
        <dbReference type="ChEBI" id="CHEBI:29105"/>
    </ligand>
</feature>
<dbReference type="OrthoDB" id="9803687at2"/>
<feature type="binding site" evidence="3">
    <location>
        <position position="200"/>
    </location>
    <ligand>
        <name>Zn(2+)</name>
        <dbReference type="ChEBI" id="CHEBI:29105"/>
    </ligand>
</feature>
<dbReference type="EMBL" id="LM995447">
    <property type="protein sequence ID" value="CDZ25136.1"/>
    <property type="molecule type" value="Genomic_DNA"/>
</dbReference>
<name>A0A078KMX4_9FIRM</name>
<evidence type="ECO:0000256" key="1">
    <source>
        <dbReference type="ARBA" id="ARBA00022603"/>
    </source>
</evidence>
<dbReference type="Pfam" id="PF02574">
    <property type="entry name" value="S-methyl_trans"/>
    <property type="match status" value="1"/>
</dbReference>
<dbReference type="STRING" id="29343.CCDG5_2045"/>
<comment type="cofactor">
    <cofactor evidence="3">
        <name>Zn(2+)</name>
        <dbReference type="ChEBI" id="CHEBI:29105"/>
    </cofactor>
</comment>
<keyword evidence="1 3" id="KW-0489">Methyltransferase</keyword>
<dbReference type="InterPro" id="IPR036589">
    <property type="entry name" value="HCY_dom_sf"/>
</dbReference>
<dbReference type="AlphaFoldDB" id="A0A078KMX4"/>
<keyword evidence="2 3" id="KW-0808">Transferase</keyword>
<evidence type="ECO:0000259" key="4">
    <source>
        <dbReference type="PROSITE" id="PS50970"/>
    </source>
</evidence>
<sequence length="410" mass="43688">MFEFKEPLLLDGATGTNLIKAGMPSGVCVEKWVLDHPDTIIELQRAYVDAGSNVITAPTFEANRYKLSLHGLGDKVKEFNKQLVSLSKEAAGGKAAVAGNMAPTGLFVEPFGDETFDGLVDIFREQAFALKEAGVDYIACETFMSLTEARAALLAAKETGLPVTVTLTVEKNGRTLSGGNVLSNLVTLAAMGAAAVGLNCSTGPEIVLKALSGVPSQLPVPVIAKPNAGVPSNDNSQVTVDEFASYAKEFFKEGIGILGGCCGTTPEYITALREEMNKAEFIDKRGGDGAKSEGVRDFIAANEKQAFFISEEDLDFSHKINCGVDIADRLLEIEGENCAARVVIKNADDAHEFGMNAYLASVPVVLLGYDADALDTALRLYQGRAMLDSKSDIEKDKLNLLSQKYGAIII</sequence>
<feature type="domain" description="Hcy-binding" evidence="4">
    <location>
        <begin position="1"/>
        <end position="276"/>
    </location>
</feature>
<accession>A0A078KMX4</accession>
<keyword evidence="6" id="KW-1185">Reference proteome</keyword>
<dbReference type="SUPFAM" id="SSF82282">
    <property type="entry name" value="Homocysteine S-methyltransferase"/>
    <property type="match status" value="1"/>
</dbReference>
<dbReference type="PANTHER" id="PTHR11103">
    <property type="entry name" value="SLR1189 PROTEIN"/>
    <property type="match status" value="1"/>
</dbReference>
<keyword evidence="3" id="KW-0479">Metal-binding</keyword>
<proteinExistence type="predicted"/>
<dbReference type="PATRIC" id="fig|29343.3.peg.2170"/>
<dbReference type="HOGENOM" id="CLU_004914_3_0_9"/>
<protein>
    <recommendedName>
        <fullName evidence="4">Hcy-binding domain-containing protein</fullName>
    </recommendedName>
</protein>
<dbReference type="PANTHER" id="PTHR11103:SF18">
    <property type="entry name" value="SLR1189 PROTEIN"/>
    <property type="match status" value="1"/>
</dbReference>
<dbReference type="KEGG" id="ccel:CCDG5_2045"/>
<evidence type="ECO:0000313" key="5">
    <source>
        <dbReference type="EMBL" id="CDZ25136.1"/>
    </source>
</evidence>
<evidence type="ECO:0000313" key="6">
    <source>
        <dbReference type="Proteomes" id="UP000032431"/>
    </source>
</evidence>
<gene>
    <name evidence="5" type="ORF">CCDG5_2045</name>
</gene>
<dbReference type="GO" id="GO:0046872">
    <property type="term" value="F:metal ion binding"/>
    <property type="evidence" value="ECO:0007669"/>
    <property type="project" value="UniProtKB-KW"/>
</dbReference>
<organism evidence="5 6">
    <name type="scientific">[Clostridium] cellulosi</name>
    <dbReference type="NCBI Taxonomy" id="29343"/>
    <lineage>
        <taxon>Bacteria</taxon>
        <taxon>Bacillati</taxon>
        <taxon>Bacillota</taxon>
        <taxon>Clostridia</taxon>
        <taxon>Eubacteriales</taxon>
        <taxon>Oscillospiraceae</taxon>
        <taxon>Oscillospiraceae incertae sedis</taxon>
    </lineage>
</organism>
<dbReference type="Proteomes" id="UP000032431">
    <property type="component" value="Chromosome I"/>
</dbReference>
<dbReference type="Gene3D" id="3.20.20.330">
    <property type="entry name" value="Homocysteine-binding-like domain"/>
    <property type="match status" value="1"/>
</dbReference>
<dbReference type="GO" id="GO:0008168">
    <property type="term" value="F:methyltransferase activity"/>
    <property type="evidence" value="ECO:0007669"/>
    <property type="project" value="UniProtKB-UniRule"/>
</dbReference>
<feature type="binding site" evidence="3">
    <location>
        <position position="262"/>
    </location>
    <ligand>
        <name>Zn(2+)</name>
        <dbReference type="ChEBI" id="CHEBI:29105"/>
    </ligand>
</feature>